<dbReference type="PANTHER" id="PTHR22572">
    <property type="entry name" value="SUGAR-1-PHOSPHATE GUANYL TRANSFERASE"/>
    <property type="match status" value="1"/>
</dbReference>
<dbReference type="SUPFAM" id="SSF53448">
    <property type="entry name" value="Nucleotide-diphospho-sugar transferases"/>
    <property type="match status" value="1"/>
</dbReference>
<dbReference type="GeneID" id="59160852"/>
<dbReference type="EMBL" id="CP044548">
    <property type="protein sequence ID" value="QFQ30074.2"/>
    <property type="molecule type" value="Genomic_DNA"/>
</dbReference>
<dbReference type="GO" id="GO:0016740">
    <property type="term" value="F:transferase activity"/>
    <property type="evidence" value="ECO:0007669"/>
    <property type="project" value="UniProtKB-KW"/>
</dbReference>
<evidence type="ECO:0000259" key="3">
    <source>
        <dbReference type="Pfam" id="PF25087"/>
    </source>
</evidence>
<feature type="domain" description="Nucleotidyl transferase" evidence="2">
    <location>
        <begin position="8"/>
        <end position="241"/>
    </location>
</feature>
<dbReference type="InterPro" id="IPR005835">
    <property type="entry name" value="NTP_transferase_dom"/>
</dbReference>
<dbReference type="Gene3D" id="3.90.550.10">
    <property type="entry name" value="Spore Coat Polysaccharide Biosynthesis Protein SpsA, Chain A"/>
    <property type="match status" value="1"/>
</dbReference>
<evidence type="ECO:0000313" key="4">
    <source>
        <dbReference type="EMBL" id="QFQ30074.2"/>
    </source>
</evidence>
<dbReference type="InterPro" id="IPR029044">
    <property type="entry name" value="Nucleotide-diphossugar_trans"/>
</dbReference>
<reference evidence="4 5" key="1">
    <citation type="submission" date="2019-09" db="EMBL/GenBank/DDBJ databases">
        <title>Complete Genome Sequence of Janibacter melonis M714 with both human health impact and industrial applications.</title>
        <authorList>
            <person name="Jin M."/>
            <person name="Zhao Q.R."/>
        </authorList>
    </citation>
    <scope>NUCLEOTIDE SEQUENCE [LARGE SCALE GENOMIC DNA]</scope>
    <source>
        <strain evidence="4 5">M714</strain>
    </source>
</reference>
<dbReference type="Pfam" id="PF25087">
    <property type="entry name" value="GMPPB_C"/>
    <property type="match status" value="1"/>
</dbReference>
<dbReference type="InterPro" id="IPR050486">
    <property type="entry name" value="Mannose-1P_guanyltransferase"/>
</dbReference>
<feature type="domain" description="Mannose-1-phosphate guanyltransferase C-terminal" evidence="3">
    <location>
        <begin position="259"/>
        <end position="342"/>
    </location>
</feature>
<dbReference type="Pfam" id="PF00483">
    <property type="entry name" value="NTP_transferase"/>
    <property type="match status" value="1"/>
</dbReference>
<accession>A0A5P8FMC3</accession>
<dbReference type="AlphaFoldDB" id="A0A5P8FMC3"/>
<dbReference type="Proteomes" id="UP000271708">
    <property type="component" value="Chromosome"/>
</dbReference>
<name>A0A5P8FMC3_9MICO</name>
<dbReference type="CDD" id="cd04181">
    <property type="entry name" value="NTP_transferase"/>
    <property type="match status" value="1"/>
</dbReference>
<gene>
    <name evidence="4" type="ORF">EEW87_006750</name>
</gene>
<organism evidence="4 5">
    <name type="scientific">Janibacter melonis</name>
    <dbReference type="NCBI Taxonomy" id="262209"/>
    <lineage>
        <taxon>Bacteria</taxon>
        <taxon>Bacillati</taxon>
        <taxon>Actinomycetota</taxon>
        <taxon>Actinomycetes</taxon>
        <taxon>Micrococcales</taxon>
        <taxon>Intrasporangiaceae</taxon>
        <taxon>Janibacter</taxon>
    </lineage>
</organism>
<sequence>MSASPAAGVVLAGGLGTRMRPLTASTPKPLLPVGGEPVVVHQLRMLAEIGVREVVVATSYRAADFAVLDPVAEDLGLRLRCSVEEEPLGTGGALGAALGALLPGEPDDPVVVLNGDLLTGHDLAAQLAVLACSPREVEVVLHVREVADARAFGSVVVEGEGVVTAFVEKSDAPPSRLVNAGTYVVRRRLGRDLGASGDAPLSLERDVLPGLVARRTVRAHVEDAYFVDVGSPAALVAASADAVLRGSPRTERPTGATAWVHPEAHVDPRAQVGAGSTVHAGARIGPEAVVTGSVVMADAVIEDGAEVERSALGPGAVVAAGARLTRCALGAGARTDERANLADALVDGPTGTR</sequence>
<dbReference type="Gene3D" id="2.160.10.10">
    <property type="entry name" value="Hexapeptide repeat proteins"/>
    <property type="match status" value="1"/>
</dbReference>
<dbReference type="InterPro" id="IPR056729">
    <property type="entry name" value="GMPPB_C"/>
</dbReference>
<evidence type="ECO:0000256" key="1">
    <source>
        <dbReference type="ARBA" id="ARBA00007274"/>
    </source>
</evidence>
<evidence type="ECO:0000259" key="2">
    <source>
        <dbReference type="Pfam" id="PF00483"/>
    </source>
</evidence>
<dbReference type="RefSeq" id="WP_123091665.1">
    <property type="nucleotide sequence ID" value="NZ_CP044548.2"/>
</dbReference>
<evidence type="ECO:0000313" key="5">
    <source>
        <dbReference type="Proteomes" id="UP000271708"/>
    </source>
</evidence>
<proteinExistence type="inferred from homology"/>
<protein>
    <submittedName>
        <fullName evidence="4">NTP transferase domain-containing protein</fullName>
    </submittedName>
</protein>
<keyword evidence="4" id="KW-0808">Transferase</keyword>
<dbReference type="KEGG" id="jme:EEW87_006750"/>
<comment type="similarity">
    <text evidence="1">Belongs to the transferase hexapeptide repeat family.</text>
</comment>